<organism evidence="1">
    <name type="scientific">Bacillus phage SDFMU_Pbc</name>
    <dbReference type="NCBI Taxonomy" id="3076135"/>
    <lineage>
        <taxon>Viruses</taxon>
        <taxon>Duplodnaviria</taxon>
        <taxon>Heunggongvirae</taxon>
        <taxon>Uroviricota</taxon>
        <taxon>Caudoviricetes</taxon>
        <taxon>Herelleviridae</taxon>
        <taxon>Bastillevirinae</taxon>
        <taxon>Agatevirus</taxon>
        <taxon>Agatevirus agate</taxon>
    </lineage>
</organism>
<dbReference type="EMBL" id="OQ884030">
    <property type="protein sequence ID" value="WNO29947.1"/>
    <property type="molecule type" value="Genomic_DNA"/>
</dbReference>
<sequence length="87" mass="9865">MNQKMKVISKSKLTNLTVVELNTIALVSNLNHRIISAAYEEDPYVILRYHQPPVAVLTKLKGYLQEAGFETKISEHVDGHTTIKIFL</sequence>
<reference evidence="1" key="1">
    <citation type="submission" date="2023-04" db="EMBL/GenBank/DDBJ databases">
        <authorList>
            <person name="Zhang X."/>
        </authorList>
    </citation>
    <scope>NUCLEOTIDE SEQUENCE</scope>
</reference>
<protein>
    <submittedName>
        <fullName evidence="1">Uncharacterized protein</fullName>
    </submittedName>
</protein>
<evidence type="ECO:0000313" key="1">
    <source>
        <dbReference type="EMBL" id="WNO29947.1"/>
    </source>
</evidence>
<accession>A0AA96KRK4</accession>
<proteinExistence type="predicted"/>
<name>A0AA96KRK4_9CAUD</name>